<dbReference type="Proteomes" id="UP000664771">
    <property type="component" value="Unassembled WGS sequence"/>
</dbReference>
<evidence type="ECO:0000313" key="2">
    <source>
        <dbReference type="Proteomes" id="UP000664771"/>
    </source>
</evidence>
<organism evidence="1 2">
    <name type="scientific">Acetobacter sacchari</name>
    <dbReference type="NCBI Taxonomy" id="2661687"/>
    <lineage>
        <taxon>Bacteria</taxon>
        <taxon>Pseudomonadati</taxon>
        <taxon>Pseudomonadota</taxon>
        <taxon>Alphaproteobacteria</taxon>
        <taxon>Acetobacterales</taxon>
        <taxon>Acetobacteraceae</taxon>
        <taxon>Acetobacter</taxon>
    </lineage>
</organism>
<dbReference type="EMBL" id="JAFVMF010000005">
    <property type="protein sequence ID" value="MBO1359246.1"/>
    <property type="molecule type" value="Genomic_DNA"/>
</dbReference>
<keyword evidence="2" id="KW-1185">Reference proteome</keyword>
<accession>A0ABS3LTN7</accession>
<dbReference type="RefSeq" id="WP_207880140.1">
    <property type="nucleotide sequence ID" value="NZ_JAFVMF010000005.1"/>
</dbReference>
<sequence>MVDGRGDFLYERRPYEDIKRTYFHEKLHRALTPKADFLRNYRVTNKAYYYNVSSLARYIEEALAQSYGHMKVDGFSWNSIKSGLVFPVKNGYVSWTQKSQDARGELRGLGVIPETGHLLYQAYFKGVLFEIFFYPATPKDSDKLIVLGNR</sequence>
<comment type="caution">
    <text evidence="1">The sequence shown here is derived from an EMBL/GenBank/DDBJ whole genome shotgun (WGS) entry which is preliminary data.</text>
</comment>
<evidence type="ECO:0000313" key="1">
    <source>
        <dbReference type="EMBL" id="MBO1359246.1"/>
    </source>
</evidence>
<gene>
    <name evidence="1" type="ORF">J2D73_05475</name>
</gene>
<reference evidence="1 2" key="1">
    <citation type="submission" date="2021-03" db="EMBL/GenBank/DDBJ databases">
        <title>The complete genome sequence of Acetobacter sacchari TBRC 11175.</title>
        <authorList>
            <person name="Charoenyingcharoen P."/>
            <person name="Yukphan P."/>
        </authorList>
    </citation>
    <scope>NUCLEOTIDE SEQUENCE [LARGE SCALE GENOMIC DNA]</scope>
    <source>
        <strain evidence="1 2">TBRC 11175</strain>
    </source>
</reference>
<name>A0ABS3LTN7_9PROT</name>
<proteinExistence type="predicted"/>
<protein>
    <submittedName>
        <fullName evidence="1">Uncharacterized protein</fullName>
    </submittedName>
</protein>